<sequence>MNVAQVQQAVDIWALNKILEVARSQVQQVVRAAPAHLEPHKGTRIDVRV</sequence>
<name>A0ABS4JNB9_9FIRM</name>
<reference evidence="1 2" key="1">
    <citation type="submission" date="2021-03" db="EMBL/GenBank/DDBJ databases">
        <title>Genomic Encyclopedia of Type Strains, Phase IV (KMG-IV): sequencing the most valuable type-strain genomes for metagenomic binning, comparative biology and taxonomic classification.</title>
        <authorList>
            <person name="Goeker M."/>
        </authorList>
    </citation>
    <scope>NUCLEOTIDE SEQUENCE [LARGE SCALE GENOMIC DNA]</scope>
    <source>
        <strain evidence="1 2">DSM 27138</strain>
    </source>
</reference>
<proteinExistence type="predicted"/>
<gene>
    <name evidence="1" type="ORF">J2Z79_000402</name>
</gene>
<protein>
    <submittedName>
        <fullName evidence="1">Uncharacterized protein</fullName>
    </submittedName>
</protein>
<evidence type="ECO:0000313" key="1">
    <source>
        <dbReference type="EMBL" id="MBP2017028.1"/>
    </source>
</evidence>
<dbReference type="EMBL" id="JAGGLG010000002">
    <property type="protein sequence ID" value="MBP2017028.1"/>
    <property type="molecule type" value="Genomic_DNA"/>
</dbReference>
<accession>A0ABS4JNB9</accession>
<keyword evidence="2" id="KW-1185">Reference proteome</keyword>
<evidence type="ECO:0000313" key="2">
    <source>
        <dbReference type="Proteomes" id="UP001519289"/>
    </source>
</evidence>
<dbReference type="InterPro" id="IPR025906">
    <property type="entry name" value="YjfB_motility"/>
</dbReference>
<organism evidence="1 2">
    <name type="scientific">Symbiobacterium terraclitae</name>
    <dbReference type="NCBI Taxonomy" id="557451"/>
    <lineage>
        <taxon>Bacteria</taxon>
        <taxon>Bacillati</taxon>
        <taxon>Bacillota</taxon>
        <taxon>Clostridia</taxon>
        <taxon>Eubacteriales</taxon>
        <taxon>Symbiobacteriaceae</taxon>
        <taxon>Symbiobacterium</taxon>
    </lineage>
</organism>
<comment type="caution">
    <text evidence="1">The sequence shown here is derived from an EMBL/GenBank/DDBJ whole genome shotgun (WGS) entry which is preliminary data.</text>
</comment>
<dbReference type="RefSeq" id="WP_209465180.1">
    <property type="nucleotide sequence ID" value="NZ_JAGGLG010000002.1"/>
</dbReference>
<dbReference type="Pfam" id="PF14070">
    <property type="entry name" value="YjfB_motility"/>
    <property type="match status" value="1"/>
</dbReference>
<dbReference type="Proteomes" id="UP001519289">
    <property type="component" value="Unassembled WGS sequence"/>
</dbReference>